<evidence type="ECO:0000256" key="3">
    <source>
        <dbReference type="ARBA" id="ARBA00023163"/>
    </source>
</evidence>
<dbReference type="SUPFAM" id="SSF46689">
    <property type="entry name" value="Homeodomain-like"/>
    <property type="match status" value="1"/>
</dbReference>
<evidence type="ECO:0000259" key="4">
    <source>
        <dbReference type="PROSITE" id="PS01124"/>
    </source>
</evidence>
<evidence type="ECO:0000256" key="1">
    <source>
        <dbReference type="ARBA" id="ARBA00023015"/>
    </source>
</evidence>
<dbReference type="Pfam" id="PF12833">
    <property type="entry name" value="HTH_18"/>
    <property type="match status" value="1"/>
</dbReference>
<evidence type="ECO:0000256" key="2">
    <source>
        <dbReference type="ARBA" id="ARBA00023125"/>
    </source>
</evidence>
<evidence type="ECO:0000313" key="5">
    <source>
        <dbReference type="EMBL" id="UNM96406.1"/>
    </source>
</evidence>
<dbReference type="InterPro" id="IPR003313">
    <property type="entry name" value="AraC-bd"/>
</dbReference>
<dbReference type="PANTHER" id="PTHR11019:SF199">
    <property type="entry name" value="HTH-TYPE TRANSCRIPTIONAL REGULATOR NIMR"/>
    <property type="match status" value="1"/>
</dbReference>
<dbReference type="PANTHER" id="PTHR11019">
    <property type="entry name" value="HTH-TYPE TRANSCRIPTIONAL REGULATOR NIMR"/>
    <property type="match status" value="1"/>
</dbReference>
<dbReference type="PROSITE" id="PS01124">
    <property type="entry name" value="HTH_ARAC_FAMILY_2"/>
    <property type="match status" value="1"/>
</dbReference>
<gene>
    <name evidence="5" type="ORF">MMG00_00585</name>
</gene>
<protein>
    <submittedName>
        <fullName evidence="5">Helix-turn-helix transcriptional regulator</fullName>
    </submittedName>
</protein>
<name>A0ABY3X6N6_9GAMM</name>
<dbReference type="Proteomes" id="UP000829542">
    <property type="component" value="Chromosome"/>
</dbReference>
<reference evidence="5 6" key="1">
    <citation type="submission" date="2022-03" db="EMBL/GenBank/DDBJ databases">
        <title>Ignatzschineria rhizosphaerae HR5S32.</title>
        <authorList>
            <person name="Sun J.Q."/>
            <person name="Feng J.Y."/>
        </authorList>
    </citation>
    <scope>NUCLEOTIDE SEQUENCE [LARGE SCALE GENOMIC DNA]</scope>
    <source>
        <strain evidence="5 6">HR5S32</strain>
    </source>
</reference>
<keyword evidence="6" id="KW-1185">Reference proteome</keyword>
<proteinExistence type="predicted"/>
<keyword evidence="2" id="KW-0238">DNA-binding</keyword>
<dbReference type="Gene3D" id="1.10.10.60">
    <property type="entry name" value="Homeodomain-like"/>
    <property type="match status" value="1"/>
</dbReference>
<organism evidence="5 6">
    <name type="scientific">Ignatzschineria rhizosphaerae</name>
    <dbReference type="NCBI Taxonomy" id="2923279"/>
    <lineage>
        <taxon>Bacteria</taxon>
        <taxon>Pseudomonadati</taxon>
        <taxon>Pseudomonadota</taxon>
        <taxon>Gammaproteobacteria</taxon>
        <taxon>Cardiobacteriales</taxon>
        <taxon>Ignatzschineriaceae</taxon>
        <taxon>Ignatzschineria</taxon>
    </lineage>
</organism>
<keyword evidence="1" id="KW-0805">Transcription regulation</keyword>
<dbReference type="InterPro" id="IPR011051">
    <property type="entry name" value="RmlC_Cupin_sf"/>
</dbReference>
<accession>A0ABY3X6N6</accession>
<dbReference type="InterPro" id="IPR014710">
    <property type="entry name" value="RmlC-like_jellyroll"/>
</dbReference>
<dbReference type="CDD" id="cd06124">
    <property type="entry name" value="cupin_NimR-like_N"/>
    <property type="match status" value="1"/>
</dbReference>
<dbReference type="Gene3D" id="2.60.120.10">
    <property type="entry name" value="Jelly Rolls"/>
    <property type="match status" value="1"/>
</dbReference>
<dbReference type="Pfam" id="PF02311">
    <property type="entry name" value="AraC_binding"/>
    <property type="match status" value="1"/>
</dbReference>
<dbReference type="InterPro" id="IPR009057">
    <property type="entry name" value="Homeodomain-like_sf"/>
</dbReference>
<feature type="domain" description="HTH araC/xylS-type" evidence="4">
    <location>
        <begin position="163"/>
        <end position="260"/>
    </location>
</feature>
<dbReference type="SMART" id="SM00342">
    <property type="entry name" value="HTH_ARAC"/>
    <property type="match status" value="1"/>
</dbReference>
<keyword evidence="3" id="KW-0804">Transcription</keyword>
<sequence length="281" mass="32268">MFINHFNISPDYPDQIDRKVFVMGVGLISENWEINYHSHEKGQLIFVEKGVVSLEAKDGIWNVPFQGAVWIPPGTEHRSVISENSKGVVLFIDPNHCENLPKDCCTMSISPLLREILQKIASFPEEYDEMGSEGRLIQVFLDELQEAPLGQLNLPLPTDPRLKKLTAQIIKEPAKRCSLKEWARSVNMSERNMSRLFSEETGLSVNQWRRQLHVVHAVFMLAEDRSLQEITENLGYESTSSFITMFRKIVGVSPKRFITERRAMEVQVPFHIPSGGFYEYE</sequence>
<dbReference type="InterPro" id="IPR018060">
    <property type="entry name" value="HTH_AraC"/>
</dbReference>
<dbReference type="SUPFAM" id="SSF51182">
    <property type="entry name" value="RmlC-like cupins"/>
    <property type="match status" value="1"/>
</dbReference>
<dbReference type="EMBL" id="CP093379">
    <property type="protein sequence ID" value="UNM96406.1"/>
    <property type="molecule type" value="Genomic_DNA"/>
</dbReference>
<evidence type="ECO:0000313" key="6">
    <source>
        <dbReference type="Proteomes" id="UP000829542"/>
    </source>
</evidence>
<dbReference type="RefSeq" id="WP_242149931.1">
    <property type="nucleotide sequence ID" value="NZ_CP093379.1"/>
</dbReference>